<keyword evidence="1" id="KW-0472">Membrane</keyword>
<proteinExistence type="predicted"/>
<organism evidence="2">
    <name type="scientific">Iridovirus sp</name>
    <dbReference type="NCBI Taxonomy" id="135728"/>
    <lineage>
        <taxon>Viruses</taxon>
        <taxon>Varidnaviria</taxon>
        <taxon>Bamfordvirae</taxon>
        <taxon>Nucleocytoviricota</taxon>
        <taxon>Megaviricetes</taxon>
        <taxon>Pimascovirales</taxon>
        <taxon>Pimascovirales incertae sedis</taxon>
        <taxon>Iridoviridae</taxon>
        <taxon>Betairidovirinae</taxon>
        <taxon>Iridovirus</taxon>
    </lineage>
</organism>
<dbReference type="EMBL" id="PP847201">
    <property type="protein sequence ID" value="XBY85621.1"/>
    <property type="molecule type" value="Genomic_DNA"/>
</dbReference>
<evidence type="ECO:0000256" key="1">
    <source>
        <dbReference type="SAM" id="Phobius"/>
    </source>
</evidence>
<keyword evidence="1" id="KW-1133">Transmembrane helix</keyword>
<reference evidence="2" key="1">
    <citation type="submission" date="2024-05" db="EMBL/GenBank/DDBJ databases">
        <title>Complete genomes of an iridovirus, and two densoviruses identified in lab reared social spiders in California, USA.</title>
        <authorList>
            <person name="Millerwise S."/>
            <person name="Lund M.C."/>
            <person name="Schmidlin K."/>
            <person name="Kraberger S."/>
            <person name="Harrison J."/>
            <person name="Cease A."/>
            <person name="Pinter-Wollman N."/>
            <person name="Varsani A."/>
        </authorList>
    </citation>
    <scope>NUCLEOTIDE SEQUENCE</scope>
    <source>
        <strain evidence="2">SocP20</strain>
    </source>
</reference>
<feature type="transmembrane region" description="Helical" evidence="1">
    <location>
        <begin position="17"/>
        <end position="38"/>
    </location>
</feature>
<keyword evidence="1" id="KW-0812">Transmembrane</keyword>
<protein>
    <submittedName>
        <fullName evidence="2">Uncharacterized protein</fullName>
    </submittedName>
</protein>
<sequence length="78" mass="8986">MPSKYIREASDEDSKCFFIYFSLYSLILTHFCCPNSFVTKKEELSNKSSLKYSGLFTFSLQILCSNPSRSFSMGKRLS</sequence>
<name>A0AAU7YCQ2_9VIRU</name>
<accession>A0AAU7YCQ2</accession>
<evidence type="ECO:0000313" key="2">
    <source>
        <dbReference type="EMBL" id="XBY85621.1"/>
    </source>
</evidence>